<feature type="compositionally biased region" description="Polar residues" evidence="1">
    <location>
        <begin position="39"/>
        <end position="49"/>
    </location>
</feature>
<comment type="caution">
    <text evidence="2">The sequence shown here is derived from an EMBL/GenBank/DDBJ whole genome shotgun (WGS) entry which is preliminary data.</text>
</comment>
<protein>
    <submittedName>
        <fullName evidence="2">Uncharacterized protein</fullName>
    </submittedName>
</protein>
<organism evidence="2 3">
    <name type="scientific">Crenichthys baileyi</name>
    <name type="common">White River springfish</name>
    <dbReference type="NCBI Taxonomy" id="28760"/>
    <lineage>
        <taxon>Eukaryota</taxon>
        <taxon>Metazoa</taxon>
        <taxon>Chordata</taxon>
        <taxon>Craniata</taxon>
        <taxon>Vertebrata</taxon>
        <taxon>Euteleostomi</taxon>
        <taxon>Actinopterygii</taxon>
        <taxon>Neopterygii</taxon>
        <taxon>Teleostei</taxon>
        <taxon>Neoteleostei</taxon>
        <taxon>Acanthomorphata</taxon>
        <taxon>Ovalentaria</taxon>
        <taxon>Atherinomorphae</taxon>
        <taxon>Cyprinodontiformes</taxon>
        <taxon>Goodeidae</taxon>
        <taxon>Crenichthys</taxon>
    </lineage>
</organism>
<sequence length="117" mass="13049">MGGRCGAAALLDWGQRLNFNSTAFPGVVRDREGSKRSDPQTSLTSTQGCRLTPQRPLKELRCSLCLLLIVQERREDWDGFPGHPDEGIDTEPATDGGMGQHRRHLEVEVQQKSYVEV</sequence>
<feature type="region of interest" description="Disordered" evidence="1">
    <location>
        <begin position="78"/>
        <end position="106"/>
    </location>
</feature>
<name>A0AAV9RNE8_9TELE</name>
<keyword evidence="3" id="KW-1185">Reference proteome</keyword>
<feature type="compositionally biased region" description="Basic and acidic residues" evidence="1">
    <location>
        <begin position="28"/>
        <end position="38"/>
    </location>
</feature>
<accession>A0AAV9RNE8</accession>
<dbReference type="EMBL" id="JAHHUM010001561">
    <property type="protein sequence ID" value="KAK5610516.1"/>
    <property type="molecule type" value="Genomic_DNA"/>
</dbReference>
<feature type="region of interest" description="Disordered" evidence="1">
    <location>
        <begin position="24"/>
        <end position="50"/>
    </location>
</feature>
<proteinExistence type="predicted"/>
<reference evidence="2 3" key="1">
    <citation type="submission" date="2021-06" db="EMBL/GenBank/DDBJ databases">
        <authorList>
            <person name="Palmer J.M."/>
        </authorList>
    </citation>
    <scope>NUCLEOTIDE SEQUENCE [LARGE SCALE GENOMIC DNA]</scope>
    <source>
        <strain evidence="2 3">MEX-2019</strain>
        <tissue evidence="2">Muscle</tissue>
    </source>
</reference>
<dbReference type="AlphaFoldDB" id="A0AAV9RNE8"/>
<evidence type="ECO:0000313" key="2">
    <source>
        <dbReference type="EMBL" id="KAK5610516.1"/>
    </source>
</evidence>
<gene>
    <name evidence="2" type="ORF">CRENBAI_003748</name>
</gene>
<dbReference type="Proteomes" id="UP001311232">
    <property type="component" value="Unassembled WGS sequence"/>
</dbReference>
<evidence type="ECO:0000313" key="3">
    <source>
        <dbReference type="Proteomes" id="UP001311232"/>
    </source>
</evidence>
<evidence type="ECO:0000256" key="1">
    <source>
        <dbReference type="SAM" id="MobiDB-lite"/>
    </source>
</evidence>